<keyword evidence="7" id="KW-1015">Disulfide bond</keyword>
<evidence type="ECO:0000256" key="10">
    <source>
        <dbReference type="SAM" id="Phobius"/>
    </source>
</evidence>
<feature type="compositionally biased region" description="Basic and acidic residues" evidence="9">
    <location>
        <begin position="1"/>
        <end position="12"/>
    </location>
</feature>
<feature type="transmembrane region" description="Helical" evidence="10">
    <location>
        <begin position="417"/>
        <end position="437"/>
    </location>
</feature>
<feature type="transmembrane region" description="Helical" evidence="10">
    <location>
        <begin position="537"/>
        <end position="556"/>
    </location>
</feature>
<feature type="binding site" evidence="6">
    <location>
        <position position="332"/>
    </location>
    <ligand>
        <name>Na(+)</name>
        <dbReference type="ChEBI" id="CHEBI:29101"/>
        <label>1</label>
    </ligand>
</feature>
<proteinExistence type="inferred from homology"/>
<dbReference type="Pfam" id="PF00209">
    <property type="entry name" value="SNF"/>
    <property type="match status" value="1"/>
</dbReference>
<evidence type="ECO:0000256" key="5">
    <source>
        <dbReference type="ARBA" id="ARBA00023136"/>
    </source>
</evidence>
<dbReference type="PROSITE" id="PS50267">
    <property type="entry name" value="NA_NEUROTRAN_SYMP_3"/>
    <property type="match status" value="1"/>
</dbReference>
<feature type="binding site" evidence="6">
    <location>
        <position position="56"/>
    </location>
    <ligand>
        <name>Na(+)</name>
        <dbReference type="ChEBI" id="CHEBI:29101"/>
        <label>1</label>
    </ligand>
</feature>
<comment type="similarity">
    <text evidence="8">Belongs to the sodium:neurotransmitter symporter (SNF) (TC 2.A.22) family.</text>
</comment>
<keyword evidence="5 10" id="KW-0472">Membrane</keyword>
<dbReference type="GO" id="GO:0015375">
    <property type="term" value="F:glycine:sodium symporter activity"/>
    <property type="evidence" value="ECO:0007669"/>
    <property type="project" value="TreeGrafter"/>
</dbReference>
<comment type="subcellular location">
    <subcellularLocation>
        <location evidence="1">Membrane</location>
        <topology evidence="1">Multi-pass membrane protein</topology>
    </subcellularLocation>
</comment>
<keyword evidence="2 8" id="KW-0813">Transport</keyword>
<evidence type="ECO:0000256" key="4">
    <source>
        <dbReference type="ARBA" id="ARBA00022989"/>
    </source>
</evidence>
<feature type="transmembrane region" description="Helical" evidence="10">
    <location>
        <begin position="329"/>
        <end position="346"/>
    </location>
</feature>
<evidence type="ECO:0000313" key="12">
    <source>
        <dbReference type="Proteomes" id="UP000749559"/>
    </source>
</evidence>
<evidence type="ECO:0000256" key="9">
    <source>
        <dbReference type="SAM" id="MobiDB-lite"/>
    </source>
</evidence>
<dbReference type="PANTHER" id="PTHR11616:SF240">
    <property type="entry name" value="BLOATED TUBULES, ISOFORM B-RELATED"/>
    <property type="match status" value="1"/>
</dbReference>
<keyword evidence="4 10" id="KW-1133">Transmembrane helix</keyword>
<dbReference type="PROSITE" id="PS00610">
    <property type="entry name" value="NA_NEUROTRAN_SYMP_1"/>
    <property type="match status" value="1"/>
</dbReference>
<feature type="transmembrane region" description="Helical" evidence="10">
    <location>
        <begin position="75"/>
        <end position="95"/>
    </location>
</feature>
<dbReference type="Proteomes" id="UP000749559">
    <property type="component" value="Unassembled WGS sequence"/>
</dbReference>
<feature type="binding site" evidence="6">
    <location>
        <position position="61"/>
    </location>
    <ligand>
        <name>Na(+)</name>
        <dbReference type="ChEBI" id="CHEBI:29101"/>
        <label>1</label>
    </ligand>
</feature>
<feature type="region of interest" description="Disordered" evidence="9">
    <location>
        <begin position="1"/>
        <end position="38"/>
    </location>
</feature>
<sequence length="676" mass="75657">MVEKTYYLDDKVPNGAEPGDPEKTEKTEAEKKDEEAENRGNWSGKLDFLFSCLSFAVGLGNIWRFPYLCYANGGGAFLIPYIFMMVLAGIPMVFIENSIGQYGSLGVVSIWKHCAPLFEGTGWCMFLVSLIAGVYYNMIIAWTFFYLFASFAKEVPWSQCESPWASPVCGALNLFDSKNCTNHNGTWDMGNQTCLYVEDVGESAYAILKNLTANMTNALEARRGASDEYYHNYVLDISDGLHNMGAPRWQLVLCLLFSWMVVVVCLAKGIQSQGKVVWFTSLFPYIVLLILLVKGVTLPGSVDGILFYITPQWHRLASAKVWGDAAVQVFFSLSACWGGLITLASYNKFHNNCLRDAVFVAIGDCLTSIFGGFVIFAVIGYMAHVLKEDVGDVVRQGAGLAFVAYPEVVARLPISPLWAILFFLMILSLGVGTQIGLTQTVQTTMLDVFPHIFRRGKLRPLLLLIVICIISFLMGLTCTTRGGMYIVQLMDKFTASYSLLIIGMTECLVLSWVYGIDRYYKDMEHMLGFKLTIFWKIMWKYITPFLIVAILIFTWIDFKQTNYADYWFPPWADVMGWMLAFTSVIPIPLVAIIKVCLHPDKTLTIWQKVKDLCKPSKDWGPARQGDKLARNMLDRAPDGADIPLKTIDDATKGSAENGTNVAPSLYPDLKEETAKA</sequence>
<dbReference type="GO" id="GO:0046872">
    <property type="term" value="F:metal ion binding"/>
    <property type="evidence" value="ECO:0007669"/>
    <property type="project" value="UniProtKB-KW"/>
</dbReference>
<dbReference type="PANTHER" id="PTHR11616">
    <property type="entry name" value="SODIUM/CHLORIDE DEPENDENT TRANSPORTER"/>
    <property type="match status" value="1"/>
</dbReference>
<feature type="disulfide bond" evidence="7">
    <location>
        <begin position="160"/>
        <end position="169"/>
    </location>
</feature>
<accession>A0A8J1TXC1</accession>
<keyword evidence="8" id="KW-0769">Symport</keyword>
<evidence type="ECO:0000256" key="1">
    <source>
        <dbReference type="ARBA" id="ARBA00004141"/>
    </source>
</evidence>
<feature type="transmembrane region" description="Helical" evidence="10">
    <location>
        <begin position="458"/>
        <end position="477"/>
    </location>
</feature>
<keyword evidence="6" id="KW-0479">Metal-binding</keyword>
<keyword evidence="12" id="KW-1185">Reference proteome</keyword>
<feature type="transmembrane region" description="Helical" evidence="10">
    <location>
        <begin position="122"/>
        <end position="148"/>
    </location>
</feature>
<dbReference type="AlphaFoldDB" id="A0A8J1TXC1"/>
<evidence type="ECO:0000256" key="7">
    <source>
        <dbReference type="PIRSR" id="PIRSR600175-2"/>
    </source>
</evidence>
<feature type="binding site" evidence="6">
    <location>
        <position position="429"/>
    </location>
    <ligand>
        <name>Na(+)</name>
        <dbReference type="ChEBI" id="CHEBI:29101"/>
        <label>1</label>
    </ligand>
</feature>
<keyword evidence="6" id="KW-0915">Sodium</keyword>
<protein>
    <recommendedName>
        <fullName evidence="8">Transporter</fullName>
    </recommendedName>
</protein>
<evidence type="ECO:0000256" key="8">
    <source>
        <dbReference type="RuleBase" id="RU003732"/>
    </source>
</evidence>
<feature type="binding site" evidence="6">
    <location>
        <position position="57"/>
    </location>
    <ligand>
        <name>Na(+)</name>
        <dbReference type="ChEBI" id="CHEBI:29101"/>
        <label>1</label>
    </ligand>
</feature>
<dbReference type="PRINTS" id="PR00176">
    <property type="entry name" value="NANEUSMPORT"/>
</dbReference>
<dbReference type="EMBL" id="CAIIXF020000010">
    <property type="protein sequence ID" value="CAH1796728.1"/>
    <property type="molecule type" value="Genomic_DNA"/>
</dbReference>
<evidence type="ECO:0000256" key="2">
    <source>
        <dbReference type="ARBA" id="ARBA00022448"/>
    </source>
</evidence>
<dbReference type="InterPro" id="IPR037272">
    <property type="entry name" value="SNS_sf"/>
</dbReference>
<dbReference type="SUPFAM" id="SSF161070">
    <property type="entry name" value="SNF-like"/>
    <property type="match status" value="1"/>
</dbReference>
<dbReference type="GO" id="GO:0005886">
    <property type="term" value="C:plasma membrane"/>
    <property type="evidence" value="ECO:0007669"/>
    <property type="project" value="TreeGrafter"/>
</dbReference>
<comment type="caution">
    <text evidence="11">The sequence shown here is derived from an EMBL/GenBank/DDBJ whole genome shotgun (WGS) entry which is preliminary data.</text>
</comment>
<dbReference type="OrthoDB" id="6581954at2759"/>
<evidence type="ECO:0000313" key="11">
    <source>
        <dbReference type="EMBL" id="CAH1796728.1"/>
    </source>
</evidence>
<feature type="transmembrane region" description="Helical" evidence="10">
    <location>
        <begin position="46"/>
        <end position="63"/>
    </location>
</feature>
<evidence type="ECO:0000256" key="3">
    <source>
        <dbReference type="ARBA" id="ARBA00022692"/>
    </source>
</evidence>
<evidence type="ECO:0000256" key="6">
    <source>
        <dbReference type="PIRSR" id="PIRSR600175-1"/>
    </source>
</evidence>
<name>A0A8J1TXC1_OWEFU</name>
<feature type="region of interest" description="Disordered" evidence="9">
    <location>
        <begin position="649"/>
        <end position="676"/>
    </location>
</feature>
<gene>
    <name evidence="11" type="ORF">OFUS_LOCUS21109</name>
</gene>
<feature type="transmembrane region" description="Helical" evidence="10">
    <location>
        <begin position="249"/>
        <end position="270"/>
    </location>
</feature>
<feature type="transmembrane region" description="Helical" evidence="10">
    <location>
        <begin position="282"/>
        <end position="309"/>
    </location>
</feature>
<dbReference type="InterPro" id="IPR000175">
    <property type="entry name" value="Na/ntran_symport"/>
</dbReference>
<feature type="compositionally biased region" description="Basic and acidic residues" evidence="9">
    <location>
        <begin position="20"/>
        <end position="38"/>
    </location>
</feature>
<feature type="transmembrane region" description="Helical" evidence="10">
    <location>
        <begin position="358"/>
        <end position="383"/>
    </location>
</feature>
<feature type="transmembrane region" description="Helical" evidence="10">
    <location>
        <begin position="497"/>
        <end position="516"/>
    </location>
</feature>
<keyword evidence="3 8" id="KW-0812">Transmembrane</keyword>
<organism evidence="11 12">
    <name type="scientific">Owenia fusiformis</name>
    <name type="common">Polychaete worm</name>
    <dbReference type="NCBI Taxonomy" id="6347"/>
    <lineage>
        <taxon>Eukaryota</taxon>
        <taxon>Metazoa</taxon>
        <taxon>Spiralia</taxon>
        <taxon>Lophotrochozoa</taxon>
        <taxon>Annelida</taxon>
        <taxon>Polychaeta</taxon>
        <taxon>Sedentaria</taxon>
        <taxon>Canalipalpata</taxon>
        <taxon>Sabellida</taxon>
        <taxon>Oweniida</taxon>
        <taxon>Oweniidae</taxon>
        <taxon>Owenia</taxon>
    </lineage>
</organism>
<feature type="transmembrane region" description="Helical" evidence="10">
    <location>
        <begin position="576"/>
        <end position="597"/>
    </location>
</feature>
<reference evidence="11" key="1">
    <citation type="submission" date="2022-03" db="EMBL/GenBank/DDBJ databases">
        <authorList>
            <person name="Martin C."/>
        </authorList>
    </citation>
    <scope>NUCLEOTIDE SEQUENCE</scope>
</reference>